<feature type="domain" description="Core-binding (CB)" evidence="7">
    <location>
        <begin position="8"/>
        <end position="85"/>
    </location>
</feature>
<gene>
    <name evidence="8" type="ORF">D5R93_02235</name>
</gene>
<evidence type="ECO:0008006" key="10">
    <source>
        <dbReference type="Google" id="ProtNLM"/>
    </source>
</evidence>
<dbReference type="Proteomes" id="UP000273001">
    <property type="component" value="Chromosome"/>
</dbReference>
<dbReference type="EMBL" id="CP032514">
    <property type="protein sequence ID" value="AYD89166.1"/>
    <property type="molecule type" value="Genomic_DNA"/>
</dbReference>
<dbReference type="RefSeq" id="WP_120203565.1">
    <property type="nucleotide sequence ID" value="NZ_CP032514.1"/>
</dbReference>
<keyword evidence="2 4" id="KW-0238">DNA-binding</keyword>
<dbReference type="InterPro" id="IPR011010">
    <property type="entry name" value="DNA_brk_join_enz"/>
</dbReference>
<reference evidence="8 9" key="1">
    <citation type="submission" date="2018-09" db="EMBL/GenBank/DDBJ databases">
        <authorList>
            <person name="Li J."/>
        </authorList>
    </citation>
    <scope>NUCLEOTIDE SEQUENCE [LARGE SCALE GENOMIC DNA]</scope>
    <source>
        <strain evidence="8 9">2129</strain>
    </source>
</reference>
<feature type="region of interest" description="Disordered" evidence="5">
    <location>
        <begin position="90"/>
        <end position="111"/>
    </location>
</feature>
<proteinExistence type="inferred from homology"/>
<dbReference type="InterPro" id="IPR013762">
    <property type="entry name" value="Integrase-like_cat_sf"/>
</dbReference>
<feature type="region of interest" description="Disordered" evidence="5">
    <location>
        <begin position="182"/>
        <end position="206"/>
    </location>
</feature>
<evidence type="ECO:0000313" key="8">
    <source>
        <dbReference type="EMBL" id="AYD89166.1"/>
    </source>
</evidence>
<dbReference type="CDD" id="cd00397">
    <property type="entry name" value="DNA_BRE_C"/>
    <property type="match status" value="1"/>
</dbReference>
<dbReference type="PROSITE" id="PS51898">
    <property type="entry name" value="TYR_RECOMBINASE"/>
    <property type="match status" value="1"/>
</dbReference>
<dbReference type="InterPro" id="IPR050090">
    <property type="entry name" value="Tyrosine_recombinase_XerCD"/>
</dbReference>
<dbReference type="Gene3D" id="1.10.443.10">
    <property type="entry name" value="Intergrase catalytic core"/>
    <property type="match status" value="1"/>
</dbReference>
<organism evidence="8 9">
    <name type="scientific">Actinomyces lilanjuaniae</name>
    <dbReference type="NCBI Taxonomy" id="2321394"/>
    <lineage>
        <taxon>Bacteria</taxon>
        <taxon>Bacillati</taxon>
        <taxon>Actinomycetota</taxon>
        <taxon>Actinomycetes</taxon>
        <taxon>Actinomycetales</taxon>
        <taxon>Actinomycetaceae</taxon>
        <taxon>Actinomyces</taxon>
    </lineage>
</organism>
<dbReference type="InterPro" id="IPR044068">
    <property type="entry name" value="CB"/>
</dbReference>
<dbReference type="PANTHER" id="PTHR30349:SF41">
    <property type="entry name" value="INTEGRASE_RECOMBINASE PROTEIN MJ0367-RELATED"/>
    <property type="match status" value="1"/>
</dbReference>
<dbReference type="PANTHER" id="PTHR30349">
    <property type="entry name" value="PHAGE INTEGRASE-RELATED"/>
    <property type="match status" value="1"/>
</dbReference>
<feature type="compositionally biased region" description="Low complexity" evidence="5">
    <location>
        <begin position="97"/>
        <end position="109"/>
    </location>
</feature>
<keyword evidence="9" id="KW-1185">Reference proteome</keyword>
<evidence type="ECO:0000259" key="7">
    <source>
        <dbReference type="PROSITE" id="PS51900"/>
    </source>
</evidence>
<evidence type="ECO:0000256" key="1">
    <source>
        <dbReference type="ARBA" id="ARBA00008857"/>
    </source>
</evidence>
<dbReference type="InterPro" id="IPR002104">
    <property type="entry name" value="Integrase_catalytic"/>
</dbReference>
<evidence type="ECO:0000313" key="9">
    <source>
        <dbReference type="Proteomes" id="UP000273001"/>
    </source>
</evidence>
<evidence type="ECO:0000256" key="2">
    <source>
        <dbReference type="ARBA" id="ARBA00023125"/>
    </source>
</evidence>
<dbReference type="SUPFAM" id="SSF56349">
    <property type="entry name" value="DNA breaking-rejoining enzymes"/>
    <property type="match status" value="1"/>
</dbReference>
<dbReference type="InterPro" id="IPR010998">
    <property type="entry name" value="Integrase_recombinase_N"/>
</dbReference>
<dbReference type="PROSITE" id="PS51900">
    <property type="entry name" value="CB"/>
    <property type="match status" value="1"/>
</dbReference>
<evidence type="ECO:0000256" key="4">
    <source>
        <dbReference type="PROSITE-ProRule" id="PRU01248"/>
    </source>
</evidence>
<dbReference type="Gene3D" id="1.10.150.130">
    <property type="match status" value="1"/>
</dbReference>
<evidence type="ECO:0000256" key="5">
    <source>
        <dbReference type="SAM" id="MobiDB-lite"/>
    </source>
</evidence>
<sequence length="276" mass="30053">MGTTTDSSPQHLPVDAWVTSMRAQGLADRTVAERARTVRQASRTAGTSPETITSSDIEAFLASSPSRGTRYARYSVLRAWSRWLVRTGRRSDDPTQAVARPRMPAGRPRPLTRSQLDHLLTSPLHPDTRTKVLLAAYQGLRVHEIARIRGEDIDTDAGTLTVTGKGGRTDTLPLHPRVAQEAAHRPERGYWFPSPTTPGEPVTGKSVSSAVGRALRSAGVRATAHQLRHFFATELLAGGADCRVVQTLMRHASLATTARYLAVTPTQQQQALRGLT</sequence>
<keyword evidence="3" id="KW-0233">DNA recombination</keyword>
<evidence type="ECO:0000256" key="3">
    <source>
        <dbReference type="ARBA" id="ARBA00023172"/>
    </source>
</evidence>
<evidence type="ECO:0000259" key="6">
    <source>
        <dbReference type="PROSITE" id="PS51898"/>
    </source>
</evidence>
<comment type="similarity">
    <text evidence="1">Belongs to the 'phage' integrase family.</text>
</comment>
<feature type="domain" description="Tyr recombinase" evidence="6">
    <location>
        <begin position="106"/>
        <end position="273"/>
    </location>
</feature>
<accession>A0ABM6Z1U5</accession>
<protein>
    <recommendedName>
        <fullName evidence="10">Integrase</fullName>
    </recommendedName>
</protein>
<name>A0ABM6Z1U5_9ACTO</name>
<dbReference type="Pfam" id="PF00589">
    <property type="entry name" value="Phage_integrase"/>
    <property type="match status" value="1"/>
</dbReference>